<dbReference type="CDD" id="cd01948">
    <property type="entry name" value="EAL"/>
    <property type="match status" value="1"/>
</dbReference>
<evidence type="ECO:0000256" key="2">
    <source>
        <dbReference type="ARBA" id="ARBA00022475"/>
    </source>
</evidence>
<feature type="transmembrane region" description="Helical" evidence="6">
    <location>
        <begin position="82"/>
        <end position="99"/>
    </location>
</feature>
<protein>
    <recommendedName>
        <fullName evidence="7">EAL domain-containing protein</fullName>
    </recommendedName>
</protein>
<dbReference type="Gene3D" id="3.20.20.450">
    <property type="entry name" value="EAL domain"/>
    <property type="match status" value="1"/>
</dbReference>
<keyword evidence="2" id="KW-1003">Cell membrane</keyword>
<dbReference type="InterPro" id="IPR001633">
    <property type="entry name" value="EAL_dom"/>
</dbReference>
<dbReference type="PANTHER" id="PTHR33121">
    <property type="entry name" value="CYCLIC DI-GMP PHOSPHODIESTERASE PDEF"/>
    <property type="match status" value="1"/>
</dbReference>
<keyword evidence="5 6" id="KW-0472">Membrane</keyword>
<dbReference type="AlphaFoldDB" id="A0A831EFE2"/>
<evidence type="ECO:0000256" key="4">
    <source>
        <dbReference type="ARBA" id="ARBA00022989"/>
    </source>
</evidence>
<feature type="transmembrane region" description="Helical" evidence="6">
    <location>
        <begin position="286"/>
        <end position="307"/>
    </location>
</feature>
<dbReference type="InterPro" id="IPR035919">
    <property type="entry name" value="EAL_sf"/>
</dbReference>
<dbReference type="SUPFAM" id="SSF141868">
    <property type="entry name" value="EAL domain-like"/>
    <property type="match status" value="1"/>
</dbReference>
<dbReference type="GO" id="GO:0071111">
    <property type="term" value="F:cyclic-guanylate-specific phosphodiesterase activity"/>
    <property type="evidence" value="ECO:0007669"/>
    <property type="project" value="InterPro"/>
</dbReference>
<dbReference type="Gene3D" id="3.30.70.270">
    <property type="match status" value="1"/>
</dbReference>
<organism evidence="8 9">
    <name type="scientific">Kosakonia cowanii JCM 10956 = DSM 18146</name>
    <dbReference type="NCBI Taxonomy" id="1300165"/>
    <lineage>
        <taxon>Bacteria</taxon>
        <taxon>Pseudomonadati</taxon>
        <taxon>Pseudomonadota</taxon>
        <taxon>Gammaproteobacteria</taxon>
        <taxon>Enterobacterales</taxon>
        <taxon>Enterobacteriaceae</taxon>
        <taxon>Kosakonia</taxon>
    </lineage>
</organism>
<dbReference type="EMBL" id="CP019445">
    <property type="protein sequence ID" value="APZ07473.1"/>
    <property type="molecule type" value="Genomic_DNA"/>
</dbReference>
<dbReference type="Pfam" id="PF00563">
    <property type="entry name" value="EAL"/>
    <property type="match status" value="1"/>
</dbReference>
<dbReference type="SUPFAM" id="SSF55073">
    <property type="entry name" value="Nucleotide cyclase"/>
    <property type="match status" value="1"/>
</dbReference>
<gene>
    <name evidence="8" type="ORF">BWI95_21710</name>
</gene>
<feature type="transmembrane region" description="Helical" evidence="6">
    <location>
        <begin position="257"/>
        <end position="274"/>
    </location>
</feature>
<dbReference type="InterPro" id="IPR050706">
    <property type="entry name" value="Cyclic-di-GMP_PDE-like"/>
</dbReference>
<evidence type="ECO:0000256" key="5">
    <source>
        <dbReference type="ARBA" id="ARBA00023136"/>
    </source>
</evidence>
<feature type="transmembrane region" description="Helical" evidence="6">
    <location>
        <begin position="158"/>
        <end position="180"/>
    </location>
</feature>
<proteinExistence type="predicted"/>
<feature type="transmembrane region" description="Helical" evidence="6">
    <location>
        <begin position="209"/>
        <end position="227"/>
    </location>
</feature>
<keyword evidence="9" id="KW-1185">Reference proteome</keyword>
<evidence type="ECO:0000256" key="6">
    <source>
        <dbReference type="SAM" id="Phobius"/>
    </source>
</evidence>
<evidence type="ECO:0000256" key="1">
    <source>
        <dbReference type="ARBA" id="ARBA00004651"/>
    </source>
</evidence>
<feature type="transmembrane region" description="Helical" evidence="6">
    <location>
        <begin position="120"/>
        <end position="138"/>
    </location>
</feature>
<name>A0A831EFE2_9ENTR</name>
<evidence type="ECO:0000313" key="8">
    <source>
        <dbReference type="EMBL" id="APZ07473.1"/>
    </source>
</evidence>
<comment type="subcellular location">
    <subcellularLocation>
        <location evidence="1">Cell membrane</location>
        <topology evidence="1">Multi-pass membrane protein</topology>
    </subcellularLocation>
</comment>
<evidence type="ECO:0000259" key="7">
    <source>
        <dbReference type="PROSITE" id="PS50883"/>
    </source>
</evidence>
<dbReference type="InterPro" id="IPR000160">
    <property type="entry name" value="GGDEF_dom"/>
</dbReference>
<dbReference type="Pfam" id="PF05231">
    <property type="entry name" value="MASE1"/>
    <property type="match status" value="1"/>
</dbReference>
<dbReference type="Proteomes" id="UP000187148">
    <property type="component" value="Chromosome"/>
</dbReference>
<feature type="transmembrane region" description="Helical" evidence="6">
    <location>
        <begin position="233"/>
        <end position="250"/>
    </location>
</feature>
<dbReference type="SMART" id="SM00052">
    <property type="entry name" value="EAL"/>
    <property type="match status" value="1"/>
</dbReference>
<dbReference type="SMART" id="SM00267">
    <property type="entry name" value="GGDEF"/>
    <property type="match status" value="1"/>
</dbReference>
<dbReference type="KEGG" id="kco:BWI95_21710"/>
<dbReference type="GO" id="GO:0005886">
    <property type="term" value="C:plasma membrane"/>
    <property type="evidence" value="ECO:0007669"/>
    <property type="project" value="UniProtKB-SubCell"/>
</dbReference>
<feature type="transmembrane region" description="Helical" evidence="6">
    <location>
        <begin position="59"/>
        <end position="76"/>
    </location>
</feature>
<keyword evidence="4 6" id="KW-1133">Transmembrane helix</keyword>
<accession>A0A831EFE2</accession>
<keyword evidence="3 6" id="KW-0812">Transmembrane</keyword>
<evidence type="ECO:0000313" key="9">
    <source>
        <dbReference type="Proteomes" id="UP000187148"/>
    </source>
</evidence>
<dbReference type="InterPro" id="IPR043128">
    <property type="entry name" value="Rev_trsase/Diguanyl_cyclase"/>
</dbReference>
<feature type="domain" description="EAL" evidence="7">
    <location>
        <begin position="483"/>
        <end position="723"/>
    </location>
</feature>
<dbReference type="RefSeq" id="WP_076770236.1">
    <property type="nucleotide sequence ID" value="NZ_CP019445.1"/>
</dbReference>
<sequence length="723" mass="81851">MKSGYVKPFLLALMMCLVAIPVARYISPKTVVDGGNIYLAWLPLSVTLALLLLFGRHAIAPLIVGFAIINEIAFHLPFDEAAVLLFCQLFILFIVCGIVRWQLGSRWRYGIPNKNMGVRILWLGFIAPVGIKIAMYLAGEWLNYPVYLSNYFGSGSLIFSIIDIQSLMCSALIFTMIVYYPMRMILNPRFAKVWWRRSVVPCFSKRKRLFSLGWLATLITVVALLCAPYKSDLIAGYLVPVIFIIFNFGCSRLPGTFLTLSWSISAFLLLAYNNNFFHGVRADYSLAFVMSVLICFTVCLLYNIRVFNRSLWLKRRWQAQAMSDPLTGLPNLRALEREVERQPGSIVCCLHMKNLDFLSRHFGMMMRVHVKRSVTRTLQPWLREGEHFFQLPGSELLLLLNGPETLARLHSMLDRLNSQRICWNKNPLEIEFGASWGELQGNREALQQTLGQLSWLSEQTDSENRVLALTNSLAEVNTQTTERVLQLERVKRALEEGGITLYAQPIVDASGEGYHEILSRLVSDGHIITPDQFIPVIAQFDLGSRFDMQVVETLLKWMQAHPQPAAKARFSLNLMPLTLMQQSFATQFLALFARYGIAAQAVIIEITEEQAFSHSEVSIRNITRLREAGFMIAIDDFGTGYANFERLKRIKADIIKIDGCFVRDILTDPQDAMIVKAICDLAKAKGLTVVAEYVESEAQRELLLNAGVDYLQGYLLGKPQPLA</sequence>
<dbReference type="InterPro" id="IPR029787">
    <property type="entry name" value="Nucleotide_cyclase"/>
</dbReference>
<dbReference type="PANTHER" id="PTHR33121:SF74">
    <property type="entry name" value="CYCLIC DI-GMP PHOSPHODIESTERASE PDEA-RELATED"/>
    <property type="match status" value="1"/>
</dbReference>
<dbReference type="PROSITE" id="PS50883">
    <property type="entry name" value="EAL"/>
    <property type="match status" value="1"/>
</dbReference>
<evidence type="ECO:0000256" key="3">
    <source>
        <dbReference type="ARBA" id="ARBA00022692"/>
    </source>
</evidence>
<dbReference type="InterPro" id="IPR007895">
    <property type="entry name" value="MASE1"/>
</dbReference>
<feature type="transmembrane region" description="Helical" evidence="6">
    <location>
        <begin position="38"/>
        <end position="54"/>
    </location>
</feature>
<reference evidence="8 9" key="1">
    <citation type="submission" date="2017-01" db="EMBL/GenBank/DDBJ databases">
        <authorList>
            <person name="Cao J.-M."/>
        </authorList>
    </citation>
    <scope>NUCLEOTIDE SEQUENCE [LARGE SCALE GENOMIC DNA]</scope>
    <source>
        <strain evidence="8 9">888-76</strain>
    </source>
</reference>